<evidence type="ECO:0000256" key="2">
    <source>
        <dbReference type="ARBA" id="ARBA00022723"/>
    </source>
</evidence>
<evidence type="ECO:0000313" key="9">
    <source>
        <dbReference type="EMBL" id="QKX59572.1"/>
    </source>
</evidence>
<keyword evidence="5" id="KW-0732">Signal</keyword>
<dbReference type="InterPro" id="IPR033138">
    <property type="entry name" value="Cu_oxidase_CS"/>
</dbReference>
<evidence type="ECO:0000259" key="7">
    <source>
        <dbReference type="Pfam" id="PF07731"/>
    </source>
</evidence>
<keyword evidence="4" id="KW-0186">Copper</keyword>
<dbReference type="EMBL" id="CP055900">
    <property type="protein sequence ID" value="QKX59572.1"/>
    <property type="molecule type" value="Genomic_DNA"/>
</dbReference>
<organism evidence="9 10">
    <name type="scientific">Talaromyces rugulosus</name>
    <name type="common">Penicillium rugulosum</name>
    <dbReference type="NCBI Taxonomy" id="121627"/>
    <lineage>
        <taxon>Eukaryota</taxon>
        <taxon>Fungi</taxon>
        <taxon>Dikarya</taxon>
        <taxon>Ascomycota</taxon>
        <taxon>Pezizomycotina</taxon>
        <taxon>Eurotiomycetes</taxon>
        <taxon>Eurotiomycetidae</taxon>
        <taxon>Eurotiales</taxon>
        <taxon>Trichocomaceae</taxon>
        <taxon>Talaromyces</taxon>
        <taxon>Talaromyces sect. Islandici</taxon>
    </lineage>
</organism>
<keyword evidence="10" id="KW-1185">Reference proteome</keyword>
<dbReference type="InterPro" id="IPR045087">
    <property type="entry name" value="Cu-oxidase_fam"/>
</dbReference>
<dbReference type="KEGG" id="trg:TRUGW13939_06709"/>
<dbReference type="GO" id="GO:0005507">
    <property type="term" value="F:copper ion binding"/>
    <property type="evidence" value="ECO:0007669"/>
    <property type="project" value="InterPro"/>
</dbReference>
<dbReference type="PROSITE" id="PS00079">
    <property type="entry name" value="MULTICOPPER_OXIDASE1"/>
    <property type="match status" value="1"/>
</dbReference>
<dbReference type="Pfam" id="PF07731">
    <property type="entry name" value="Cu-oxidase_2"/>
    <property type="match status" value="2"/>
</dbReference>
<feature type="signal peptide" evidence="5">
    <location>
        <begin position="1"/>
        <end position="20"/>
    </location>
</feature>
<evidence type="ECO:0000256" key="1">
    <source>
        <dbReference type="ARBA" id="ARBA00010609"/>
    </source>
</evidence>
<accession>A0A7H8QZQ9</accession>
<dbReference type="PANTHER" id="PTHR11709:SF394">
    <property type="entry name" value="FI03373P-RELATED"/>
    <property type="match status" value="1"/>
</dbReference>
<keyword evidence="2" id="KW-0479">Metal-binding</keyword>
<dbReference type="Proteomes" id="UP000509510">
    <property type="component" value="Chromosome III"/>
</dbReference>
<dbReference type="NCBIfam" id="TIGR03390">
    <property type="entry name" value="ascorbOXfungal"/>
    <property type="match status" value="1"/>
</dbReference>
<dbReference type="InterPro" id="IPR035666">
    <property type="entry name" value="MCO_CuRO_3"/>
</dbReference>
<dbReference type="SUPFAM" id="SSF49503">
    <property type="entry name" value="Cupredoxins"/>
    <property type="match status" value="3"/>
</dbReference>
<feature type="domain" description="Plastocyanin-like" evidence="8">
    <location>
        <begin position="38"/>
        <end position="153"/>
    </location>
</feature>
<dbReference type="InterPro" id="IPR001117">
    <property type="entry name" value="Cu-oxidase_2nd"/>
</dbReference>
<dbReference type="InterPro" id="IPR008972">
    <property type="entry name" value="Cupredoxin"/>
</dbReference>
<dbReference type="Pfam" id="PF00394">
    <property type="entry name" value="Cu-oxidase"/>
    <property type="match status" value="1"/>
</dbReference>
<evidence type="ECO:0000313" key="10">
    <source>
        <dbReference type="Proteomes" id="UP000509510"/>
    </source>
</evidence>
<evidence type="ECO:0000259" key="6">
    <source>
        <dbReference type="Pfam" id="PF00394"/>
    </source>
</evidence>
<dbReference type="AlphaFoldDB" id="A0A7H8QZQ9"/>
<dbReference type="InterPro" id="IPR002355">
    <property type="entry name" value="Cu_oxidase_Cu_BS"/>
</dbReference>
<dbReference type="GeneID" id="55994203"/>
<sequence>MFFSFSALCYILSVLPSATGLRQVRHDANFQPDYVLRVTEQTIAVACRTRLSAVVNGTSPGPPIYLKENQTTWIRVYNDFASENLTMKHWHGLSQSVAPWSDGTPQASQWPIKAQHFFDYEIRPQIGEAGSYLYHSHVAFQAVSAAGPIIIEEVDGQHPYDYDDEKIIFLSELFNLTDASVNKMLTAPYEDFGWPGDAESILVNGKGYASLLPDETLTPRPWSSPDPSAEKPCGPEIIEVEPDTIYRFRTIGGVALSPLVFQLQDHDNLTIISADARYTQPASTDLIQMGAGQRYDFIIHTKTEEELRSLGRSMFWMQIEPRYRDINSTSYAILSYKTDLGFNSTVPSSAPPETPIDIPFNNQYWMEYTLQPLQPNGFPSAKQVTRQVFLASSQLISKSGFSWTVSNRTWTENNEHEDDTPYNNTNSTPNTPYLVDIYRRGEAAIPDYNKAVQEYGGWDPDFNVYPAKVGEVVDIILINEPNGIAGGFDAHPWHIHGDHVYDLGSGPGTYNATENEEKLTGYNPIQRDTSLLFKYVLGNDIGTGHDYTSQGWRAWRVKIQNPGVWMVHCHILQHMIMGMQSVWVMGNASEITHGTTPDLVQGYLTYGGDAYGNSTHNPLVNHYYED</sequence>
<comment type="similarity">
    <text evidence="1">Belongs to the multicopper oxidase family.</text>
</comment>
<dbReference type="Pfam" id="PF07732">
    <property type="entry name" value="Cu-oxidase_3"/>
    <property type="match status" value="1"/>
</dbReference>
<proteinExistence type="inferred from homology"/>
<keyword evidence="3" id="KW-0560">Oxidoreductase</keyword>
<evidence type="ECO:0000256" key="5">
    <source>
        <dbReference type="SAM" id="SignalP"/>
    </source>
</evidence>
<dbReference type="GO" id="GO:0016491">
    <property type="term" value="F:oxidoreductase activity"/>
    <property type="evidence" value="ECO:0007669"/>
    <property type="project" value="UniProtKB-KW"/>
</dbReference>
<evidence type="ECO:0008006" key="11">
    <source>
        <dbReference type="Google" id="ProtNLM"/>
    </source>
</evidence>
<feature type="chain" id="PRO_5028881250" description="L-ascorbate oxidase" evidence="5">
    <location>
        <begin position="21"/>
        <end position="626"/>
    </location>
</feature>
<feature type="domain" description="Plastocyanin-like" evidence="7">
    <location>
        <begin position="455"/>
        <end position="530"/>
    </location>
</feature>
<name>A0A7H8QZQ9_TALRU</name>
<reference evidence="10" key="1">
    <citation type="submission" date="2020-06" db="EMBL/GenBank/DDBJ databases">
        <title>A chromosome-scale genome assembly of Talaromyces rugulosus W13939.</title>
        <authorList>
            <person name="Wang B."/>
            <person name="Guo L."/>
            <person name="Ye K."/>
            <person name="Wang L."/>
        </authorList>
    </citation>
    <scope>NUCLEOTIDE SEQUENCE [LARGE SCALE GENOMIC DNA]</scope>
    <source>
        <strain evidence="10">W13939</strain>
    </source>
</reference>
<dbReference type="InterPro" id="IPR011707">
    <property type="entry name" value="Cu-oxidase-like_N"/>
</dbReference>
<evidence type="ECO:0000256" key="4">
    <source>
        <dbReference type="ARBA" id="ARBA00023008"/>
    </source>
</evidence>
<evidence type="ECO:0000259" key="8">
    <source>
        <dbReference type="Pfam" id="PF07732"/>
    </source>
</evidence>
<feature type="domain" description="Plastocyanin-like" evidence="7">
    <location>
        <begin position="549"/>
        <end position="585"/>
    </location>
</feature>
<dbReference type="InterPro" id="IPR011706">
    <property type="entry name" value="Cu-oxidase_C"/>
</dbReference>
<dbReference type="OrthoDB" id="2121828at2759"/>
<evidence type="ECO:0000256" key="3">
    <source>
        <dbReference type="ARBA" id="ARBA00023002"/>
    </source>
</evidence>
<gene>
    <name evidence="9" type="ORF">TRUGW13939_06709</name>
</gene>
<dbReference type="CDD" id="cd13895">
    <property type="entry name" value="CuRO_3_AAO_like_2"/>
    <property type="match status" value="1"/>
</dbReference>
<feature type="domain" description="Plastocyanin-like" evidence="6">
    <location>
        <begin position="165"/>
        <end position="337"/>
    </location>
</feature>
<protein>
    <recommendedName>
        <fullName evidence="11">L-ascorbate oxidase</fullName>
    </recommendedName>
</protein>
<dbReference type="Gene3D" id="2.60.40.420">
    <property type="entry name" value="Cupredoxins - blue copper proteins"/>
    <property type="match status" value="3"/>
</dbReference>
<dbReference type="PANTHER" id="PTHR11709">
    <property type="entry name" value="MULTI-COPPER OXIDASE"/>
    <property type="match status" value="1"/>
</dbReference>
<dbReference type="InterPro" id="IPR017762">
    <property type="entry name" value="Multicopper_oxidase_fun"/>
</dbReference>
<dbReference type="PROSITE" id="PS00080">
    <property type="entry name" value="MULTICOPPER_OXIDASE2"/>
    <property type="match status" value="1"/>
</dbReference>
<dbReference type="RefSeq" id="XP_035345750.1">
    <property type="nucleotide sequence ID" value="XM_035489857.1"/>
</dbReference>